<dbReference type="GO" id="GO:0008810">
    <property type="term" value="F:cellulase activity"/>
    <property type="evidence" value="ECO:0007669"/>
    <property type="project" value="UniProtKB-EC"/>
</dbReference>
<dbReference type="SUPFAM" id="SSF81296">
    <property type="entry name" value="E set domains"/>
    <property type="match status" value="1"/>
</dbReference>
<evidence type="ECO:0000256" key="6">
    <source>
        <dbReference type="PROSITE-ProRule" id="PRU10060"/>
    </source>
</evidence>
<comment type="similarity">
    <text evidence="1 6 7">Belongs to the glycosyl hydrolase 9 (cellulase E) family.</text>
</comment>
<dbReference type="Pfam" id="PF00759">
    <property type="entry name" value="Glyco_hydro_9"/>
    <property type="match status" value="1"/>
</dbReference>
<dbReference type="EC" id="3.2.1.4" evidence="7"/>
<evidence type="ECO:0000256" key="2">
    <source>
        <dbReference type="ARBA" id="ARBA00022801"/>
    </source>
</evidence>
<organism evidence="11 12">
    <name type="scientific">Alloacidobacterium dinghuense</name>
    <dbReference type="NCBI Taxonomy" id="2763107"/>
    <lineage>
        <taxon>Bacteria</taxon>
        <taxon>Pseudomonadati</taxon>
        <taxon>Acidobacteriota</taxon>
        <taxon>Terriglobia</taxon>
        <taxon>Terriglobales</taxon>
        <taxon>Acidobacteriaceae</taxon>
        <taxon>Alloacidobacterium</taxon>
    </lineage>
</organism>
<dbReference type="Pfam" id="PF02927">
    <property type="entry name" value="CelD_N"/>
    <property type="match status" value="1"/>
</dbReference>
<protein>
    <recommendedName>
        <fullName evidence="7">Endoglucanase</fullName>
        <ecNumber evidence="7">3.2.1.4</ecNumber>
    </recommendedName>
</protein>
<evidence type="ECO:0000256" key="4">
    <source>
        <dbReference type="ARBA" id="ARBA00023295"/>
    </source>
</evidence>
<dbReference type="PROSITE" id="PS00698">
    <property type="entry name" value="GH9_3"/>
    <property type="match status" value="1"/>
</dbReference>
<feature type="active site" evidence="6">
    <location>
        <position position="556"/>
    </location>
</feature>
<name>A0A7G8BFN1_9BACT</name>
<dbReference type="Gene3D" id="2.60.40.10">
    <property type="entry name" value="Immunoglobulins"/>
    <property type="match status" value="1"/>
</dbReference>
<evidence type="ECO:0000256" key="3">
    <source>
        <dbReference type="ARBA" id="ARBA00023277"/>
    </source>
</evidence>
<dbReference type="RefSeq" id="WP_186741919.1">
    <property type="nucleotide sequence ID" value="NZ_CP060394.1"/>
</dbReference>
<keyword evidence="7" id="KW-0136">Cellulose degradation</keyword>
<feature type="domain" description="Cellulase Ig-like" evidence="10">
    <location>
        <begin position="38"/>
        <end position="112"/>
    </location>
</feature>
<evidence type="ECO:0000313" key="12">
    <source>
        <dbReference type="Proteomes" id="UP000515312"/>
    </source>
</evidence>
<evidence type="ECO:0000256" key="1">
    <source>
        <dbReference type="ARBA" id="ARBA00007072"/>
    </source>
</evidence>
<proteinExistence type="inferred from homology"/>
<dbReference type="InterPro" id="IPR014756">
    <property type="entry name" value="Ig_E-set"/>
</dbReference>
<keyword evidence="3 6" id="KW-0119">Carbohydrate metabolism</keyword>
<evidence type="ECO:0000256" key="7">
    <source>
        <dbReference type="RuleBase" id="RU361166"/>
    </source>
</evidence>
<dbReference type="InterPro" id="IPR012341">
    <property type="entry name" value="6hp_glycosidase-like_sf"/>
</dbReference>
<dbReference type="InterPro" id="IPR001701">
    <property type="entry name" value="Glyco_hydro_9"/>
</dbReference>
<dbReference type="InterPro" id="IPR013783">
    <property type="entry name" value="Ig-like_fold"/>
</dbReference>
<dbReference type="SUPFAM" id="SSF48208">
    <property type="entry name" value="Six-hairpin glycosidases"/>
    <property type="match status" value="1"/>
</dbReference>
<keyword evidence="12" id="KW-1185">Reference proteome</keyword>
<dbReference type="Proteomes" id="UP000515312">
    <property type="component" value="Chromosome"/>
</dbReference>
<gene>
    <name evidence="11" type="ORF">H7849_20040</name>
</gene>
<keyword evidence="4 6" id="KW-0326">Glycosidase</keyword>
<sequence>MRRREFLSSSARYLGAGAVYSALPLGLARAAAPENALAIALNQVGYLPARAKRASVNARATSFVVRSVGGDKVVYRGQLDAPLADAASGDTLQTANFSALTAPGNFILELDSGQKSPAFRIDGDVYHDALKLTMRAFYGQRCGCHVDLGGGYAHPVCHLTAAYHASSGKTGPLQNRGGWHDAGDYGRYIANSGISTGTLLWAWELYQSTLSKLALQIPESGGKLPDFLAEVRWNLDWMMTLQDTDGGVWHKQTSLQFCPFIMPQDDTLTSYVIGTGAPAYKGTCASADFAAVMAIAARCYGAYDAAYAKRCLTAARKAWEWATSNPNVLFHNPPDVGTGEYGDDDCGDELLWASAELWRTTGDAQYQKAFGAGAEKPESIAINAPSWSALSALAYWTYALASRKDTLGLLSAIQDATIKAAEALVTNSNSNGYGNTLAAADYVWGSNGVAGNHSLLLLIASHFHANNDFVEAALGNLHYLVGRNCFGASWVTQLGSQPFQHPHHRPSVADHLPAPWPGLLSGGPNRHPADPVAKELPPGPPMRMYVDDQGAYSVNEIAINWNAPLVFLLAAANSL</sequence>
<dbReference type="EMBL" id="CP060394">
    <property type="protein sequence ID" value="QNI31351.1"/>
    <property type="molecule type" value="Genomic_DNA"/>
</dbReference>
<dbReference type="InterPro" id="IPR033126">
    <property type="entry name" value="Glyco_hydro_9_Asp/Glu_AS"/>
</dbReference>
<evidence type="ECO:0000313" key="11">
    <source>
        <dbReference type="EMBL" id="QNI31351.1"/>
    </source>
</evidence>
<dbReference type="CDD" id="cd02850">
    <property type="entry name" value="E_set_Cellulase_N"/>
    <property type="match status" value="1"/>
</dbReference>
<dbReference type="InterPro" id="IPR004197">
    <property type="entry name" value="Cellulase_Ig-like"/>
</dbReference>
<feature type="active site" evidence="6">
    <location>
        <position position="547"/>
    </location>
</feature>
<keyword evidence="2 6" id="KW-0378">Hydrolase</keyword>
<evidence type="ECO:0000259" key="10">
    <source>
        <dbReference type="Pfam" id="PF02927"/>
    </source>
</evidence>
<evidence type="ECO:0000256" key="5">
    <source>
        <dbReference type="ARBA" id="ARBA00023326"/>
    </source>
</evidence>
<evidence type="ECO:0000256" key="8">
    <source>
        <dbReference type="SAM" id="MobiDB-lite"/>
    </source>
</evidence>
<dbReference type="InterPro" id="IPR008928">
    <property type="entry name" value="6-hairpin_glycosidase_sf"/>
</dbReference>
<accession>A0A7G8BFN1</accession>
<feature type="region of interest" description="Disordered" evidence="8">
    <location>
        <begin position="519"/>
        <end position="538"/>
    </location>
</feature>
<dbReference type="PANTHER" id="PTHR22298">
    <property type="entry name" value="ENDO-1,4-BETA-GLUCANASE"/>
    <property type="match status" value="1"/>
</dbReference>
<evidence type="ECO:0000259" key="9">
    <source>
        <dbReference type="Pfam" id="PF00759"/>
    </source>
</evidence>
<feature type="domain" description="Glycoside hydrolase family 9" evidence="9">
    <location>
        <begin position="126"/>
        <end position="569"/>
    </location>
</feature>
<dbReference type="AlphaFoldDB" id="A0A7G8BFN1"/>
<keyword evidence="5 6" id="KW-0624">Polysaccharide degradation</keyword>
<dbReference type="Gene3D" id="1.50.10.10">
    <property type="match status" value="1"/>
</dbReference>
<dbReference type="GO" id="GO:0030245">
    <property type="term" value="P:cellulose catabolic process"/>
    <property type="evidence" value="ECO:0007669"/>
    <property type="project" value="UniProtKB-KW"/>
</dbReference>
<reference evidence="11 12" key="1">
    <citation type="submission" date="2020-08" db="EMBL/GenBank/DDBJ databases">
        <title>Edaphobacter telluris sp. nov. and Acidobacterium dinghuensis sp. nov., two acidobacteria isolated from forest soil.</title>
        <authorList>
            <person name="Fu J."/>
            <person name="Qiu L."/>
        </authorList>
    </citation>
    <scope>NUCLEOTIDE SEQUENCE [LARGE SCALE GENOMIC DNA]</scope>
    <source>
        <strain evidence="11">4Y35</strain>
    </source>
</reference>
<dbReference type="KEGG" id="adin:H7849_20040"/>
<comment type="catalytic activity">
    <reaction evidence="7">
        <text>Endohydrolysis of (1-&gt;4)-beta-D-glucosidic linkages in cellulose, lichenin and cereal beta-D-glucans.</text>
        <dbReference type="EC" id="3.2.1.4"/>
    </reaction>
</comment>